<keyword evidence="4" id="KW-1185">Reference proteome</keyword>
<dbReference type="Proteomes" id="UP000288168">
    <property type="component" value="Unassembled WGS sequence"/>
</dbReference>
<dbReference type="SUPFAM" id="SSF57701">
    <property type="entry name" value="Zn2/Cys6 DNA-binding domain"/>
    <property type="match status" value="1"/>
</dbReference>
<dbReference type="EMBL" id="NKCI01000180">
    <property type="protein sequence ID" value="RSL49409.1"/>
    <property type="molecule type" value="Genomic_DNA"/>
</dbReference>
<reference evidence="3 4" key="1">
    <citation type="submission" date="2017-06" db="EMBL/GenBank/DDBJ databases">
        <title>Comparative genomic analysis of Ambrosia Fusariam Clade fungi.</title>
        <authorList>
            <person name="Stajich J.E."/>
            <person name="Carrillo J."/>
            <person name="Kijimoto T."/>
            <person name="Eskalen A."/>
            <person name="O'Donnell K."/>
            <person name="Kasson M."/>
        </authorList>
    </citation>
    <scope>NUCLEOTIDE SEQUENCE [LARGE SCALE GENOMIC DNA]</scope>
    <source>
        <strain evidence="3 4">NRRL62584</strain>
    </source>
</reference>
<feature type="domain" description="Zn(2)-C6 fungal-type" evidence="2">
    <location>
        <begin position="9"/>
        <end position="37"/>
    </location>
</feature>
<comment type="caution">
    <text evidence="3">The sequence shown here is derived from an EMBL/GenBank/DDBJ whole genome shotgun (WGS) entry which is preliminary data.</text>
</comment>
<proteinExistence type="predicted"/>
<dbReference type="CDD" id="cd00067">
    <property type="entry name" value="GAL4"/>
    <property type="match status" value="1"/>
</dbReference>
<dbReference type="Gene3D" id="4.10.240.10">
    <property type="entry name" value="Zn(2)-C6 fungal-type DNA-binding domain"/>
    <property type="match status" value="1"/>
</dbReference>
<dbReference type="InterPro" id="IPR053178">
    <property type="entry name" value="Osmoadaptation_assoc"/>
</dbReference>
<sequence length="473" mass="52954">MAGVPSSKGCKACVRQKKKCDQVKPVCARCARLKIACIGAGEQKWKFKPVSFQPVAFQPAAVEEIPKKPRRSIKVSIPPVPENIITSIAGRFIAALEVSDIRYSLSSYGDFLEHIPRRLGRSEALDASVKALVSAFPYHYTRHLPQDALANYIDALKALRICLNCPDKRLAPETLSAIYIIMICQGWIGRSDDYVRSHGEILAHLASSAIVQNWKDTFELQLLETLFVPLILEAMVNPAITMESWFLLVDYCIPQASFQKAHGLRIPSVEAQKLIRMPVFFHSPMLYIDEIKSAYQEMQQDLPGIRQYLANLDRNDSARGNRAKLSHKFRVVHALLLTLAIPLNSLLRTLYPNDEVLFQEAISLTNEFIILAQHASQHRPLGATYIPPCLAAVWAITDSLHVQQAELQRLMEEYQPDSPLINWMEQAVWLKTSHKTLLDQVAGRASSEGSWDGHLSMVHCMAGFGPSGSCLFA</sequence>
<dbReference type="InterPro" id="IPR036864">
    <property type="entry name" value="Zn2-C6_fun-type_DNA-bd_sf"/>
</dbReference>
<organism evidence="3 4">
    <name type="scientific">Fusarium duplospermum</name>
    <dbReference type="NCBI Taxonomy" id="1325734"/>
    <lineage>
        <taxon>Eukaryota</taxon>
        <taxon>Fungi</taxon>
        <taxon>Dikarya</taxon>
        <taxon>Ascomycota</taxon>
        <taxon>Pezizomycotina</taxon>
        <taxon>Sordariomycetes</taxon>
        <taxon>Hypocreomycetidae</taxon>
        <taxon>Hypocreales</taxon>
        <taxon>Nectriaceae</taxon>
        <taxon>Fusarium</taxon>
        <taxon>Fusarium solani species complex</taxon>
    </lineage>
</organism>
<dbReference type="GO" id="GO:0008270">
    <property type="term" value="F:zinc ion binding"/>
    <property type="evidence" value="ECO:0007669"/>
    <property type="project" value="InterPro"/>
</dbReference>
<protein>
    <recommendedName>
        <fullName evidence="2">Zn(2)-C6 fungal-type domain-containing protein</fullName>
    </recommendedName>
</protein>
<evidence type="ECO:0000313" key="3">
    <source>
        <dbReference type="EMBL" id="RSL49409.1"/>
    </source>
</evidence>
<dbReference type="InterPro" id="IPR001138">
    <property type="entry name" value="Zn2Cys6_DnaBD"/>
</dbReference>
<dbReference type="SMART" id="SM00066">
    <property type="entry name" value="GAL4"/>
    <property type="match status" value="1"/>
</dbReference>
<name>A0A428P8W5_9HYPO</name>
<dbReference type="PROSITE" id="PS50048">
    <property type="entry name" value="ZN2_CY6_FUNGAL_2"/>
    <property type="match status" value="1"/>
</dbReference>
<dbReference type="GO" id="GO:0000981">
    <property type="term" value="F:DNA-binding transcription factor activity, RNA polymerase II-specific"/>
    <property type="evidence" value="ECO:0007669"/>
    <property type="project" value="InterPro"/>
</dbReference>
<evidence type="ECO:0000259" key="2">
    <source>
        <dbReference type="PROSITE" id="PS50048"/>
    </source>
</evidence>
<dbReference type="PANTHER" id="PTHR38111">
    <property type="entry name" value="ZN(2)-C6 FUNGAL-TYPE DOMAIN-CONTAINING PROTEIN-RELATED"/>
    <property type="match status" value="1"/>
</dbReference>
<dbReference type="AlphaFoldDB" id="A0A428P8W5"/>
<keyword evidence="1" id="KW-0539">Nucleus</keyword>
<dbReference type="Pfam" id="PF00172">
    <property type="entry name" value="Zn_clus"/>
    <property type="match status" value="1"/>
</dbReference>
<dbReference type="OrthoDB" id="4314040at2759"/>
<dbReference type="STRING" id="1325734.A0A428P8W5"/>
<evidence type="ECO:0000313" key="4">
    <source>
        <dbReference type="Proteomes" id="UP000288168"/>
    </source>
</evidence>
<dbReference type="PANTHER" id="PTHR38111:SF11">
    <property type="entry name" value="TRANSCRIPTION FACTOR DOMAIN-CONTAINING PROTEIN-RELATED"/>
    <property type="match status" value="1"/>
</dbReference>
<evidence type="ECO:0000256" key="1">
    <source>
        <dbReference type="ARBA" id="ARBA00023242"/>
    </source>
</evidence>
<accession>A0A428P8W5</accession>
<gene>
    <name evidence="3" type="ORF">CEP54_012458</name>
</gene>